<keyword evidence="3" id="KW-1185">Reference proteome</keyword>
<feature type="region of interest" description="Disordered" evidence="1">
    <location>
        <begin position="1"/>
        <end position="70"/>
    </location>
</feature>
<comment type="caution">
    <text evidence="2">The sequence shown here is derived from an EMBL/GenBank/DDBJ whole genome shotgun (WGS) entry which is preliminary data.</text>
</comment>
<feature type="compositionally biased region" description="Basic residues" evidence="1">
    <location>
        <begin position="17"/>
        <end position="28"/>
    </location>
</feature>
<reference evidence="2" key="1">
    <citation type="journal article" date="2020" name="Phytopathology">
        <title>Genome Sequence Resources of Colletotrichum truncatum, C. plurivorum, C. musicola, and C. sojae: Four Species Pathogenic to Soybean (Glycine max).</title>
        <authorList>
            <person name="Rogerio F."/>
            <person name="Boufleur T.R."/>
            <person name="Ciampi-Guillardi M."/>
            <person name="Sukno S.A."/>
            <person name="Thon M.R."/>
            <person name="Massola Junior N.S."/>
            <person name="Baroncelli R."/>
        </authorList>
    </citation>
    <scope>NUCLEOTIDE SEQUENCE</scope>
    <source>
        <strain evidence="2">LFN0074</strain>
    </source>
</reference>
<dbReference type="AlphaFoldDB" id="A0A8H6NXW3"/>
<dbReference type="EMBL" id="WIGM01000015">
    <property type="protein sequence ID" value="KAF6844537.1"/>
    <property type="molecule type" value="Genomic_DNA"/>
</dbReference>
<protein>
    <submittedName>
        <fullName evidence="2">Uncharacterized protein</fullName>
    </submittedName>
</protein>
<proteinExistence type="predicted"/>
<evidence type="ECO:0000313" key="3">
    <source>
        <dbReference type="Proteomes" id="UP000639643"/>
    </source>
</evidence>
<accession>A0A8H6NXW3</accession>
<organism evidence="2 3">
    <name type="scientific">Colletotrichum musicola</name>
    <dbReference type="NCBI Taxonomy" id="2175873"/>
    <lineage>
        <taxon>Eukaryota</taxon>
        <taxon>Fungi</taxon>
        <taxon>Dikarya</taxon>
        <taxon>Ascomycota</taxon>
        <taxon>Pezizomycotina</taxon>
        <taxon>Sordariomycetes</taxon>
        <taxon>Hypocreomycetidae</taxon>
        <taxon>Glomerellales</taxon>
        <taxon>Glomerellaceae</taxon>
        <taxon>Colletotrichum</taxon>
        <taxon>Colletotrichum orchidearum species complex</taxon>
    </lineage>
</organism>
<sequence>MVVNGKKTRNIEPEHQRWKRRTTRHGHGEHKTIDGINQTPTSASTSTSTSSETDTEAVAETTLPTALPEPARRCCSPPLLLLPLPWHPTAPPTEHPTARATQPRSRLVLVRRTPNWPIVLSFFSASWFCQSFSASTYQITKILGTRSSRLRSPALACSSFCF</sequence>
<name>A0A8H6NXW3_9PEZI</name>
<dbReference type="Proteomes" id="UP000639643">
    <property type="component" value="Unassembled WGS sequence"/>
</dbReference>
<feature type="compositionally biased region" description="Low complexity" evidence="1">
    <location>
        <begin position="39"/>
        <end position="62"/>
    </location>
</feature>
<evidence type="ECO:0000256" key="1">
    <source>
        <dbReference type="SAM" id="MobiDB-lite"/>
    </source>
</evidence>
<gene>
    <name evidence="2" type="ORF">CMUS01_01015</name>
</gene>
<evidence type="ECO:0000313" key="2">
    <source>
        <dbReference type="EMBL" id="KAF6844537.1"/>
    </source>
</evidence>